<dbReference type="SUPFAM" id="SSF158446">
    <property type="entry name" value="IVS-encoded protein-like"/>
    <property type="match status" value="1"/>
</dbReference>
<comment type="caution">
    <text evidence="2">The sequence shown here is derived from an EMBL/GenBank/DDBJ whole genome shotgun (WGS) entry which is preliminary data.</text>
</comment>
<protein>
    <recommendedName>
        <fullName evidence="4">Four helix bundle protein</fullName>
    </recommendedName>
</protein>
<dbReference type="Gene3D" id="1.20.1440.60">
    <property type="entry name" value="23S rRNA-intervening sequence"/>
    <property type="match status" value="1"/>
</dbReference>
<evidence type="ECO:0008006" key="4">
    <source>
        <dbReference type="Google" id="ProtNLM"/>
    </source>
</evidence>
<reference evidence="2 3" key="1">
    <citation type="journal article" date="2016" name="Nat. Commun.">
        <title>Thousands of microbial genomes shed light on interconnected biogeochemical processes in an aquifer system.</title>
        <authorList>
            <person name="Anantharaman K."/>
            <person name="Brown C.T."/>
            <person name="Hug L.A."/>
            <person name="Sharon I."/>
            <person name="Castelle C.J."/>
            <person name="Probst A.J."/>
            <person name="Thomas B.C."/>
            <person name="Singh A."/>
            <person name="Wilkins M.J."/>
            <person name="Karaoz U."/>
            <person name="Brodie E.L."/>
            <person name="Williams K.H."/>
            <person name="Hubbard S.S."/>
            <person name="Banfield J.F."/>
        </authorList>
    </citation>
    <scope>NUCLEOTIDE SEQUENCE [LARGE SCALE GENOMIC DNA]</scope>
</reference>
<dbReference type="PANTHER" id="PTHR38471">
    <property type="entry name" value="FOUR HELIX BUNDLE PROTEIN"/>
    <property type="match status" value="1"/>
</dbReference>
<dbReference type="InterPro" id="IPR012657">
    <property type="entry name" value="23S_rRNA-intervening_sequence"/>
</dbReference>
<dbReference type="PANTHER" id="PTHR38471:SF2">
    <property type="entry name" value="FOUR HELIX BUNDLE PROTEIN"/>
    <property type="match status" value="1"/>
</dbReference>
<dbReference type="NCBIfam" id="TIGR02436">
    <property type="entry name" value="four helix bundle protein"/>
    <property type="match status" value="1"/>
</dbReference>
<sequence>MAEAAYEKLKFYQDICEIRRLIYRITERFAKTHLRLVSQMRDAARSAKQNIREGYKKGTVGEFSHSIRISLGSLEELSGDVEDCLEDGLISKDEFTQLSNLFKSADYMSRRYLESLYKMERAGTWKTPGSRNKKQPPVTFSRPERKQATSSNIR</sequence>
<name>A0A1F4Q380_UNCSA</name>
<dbReference type="EMBL" id="METM01000009">
    <property type="protein sequence ID" value="OGB90408.1"/>
    <property type="molecule type" value="Genomic_DNA"/>
</dbReference>
<proteinExistence type="predicted"/>
<dbReference type="InterPro" id="IPR036583">
    <property type="entry name" value="23S_rRNA_IVS_sf"/>
</dbReference>
<evidence type="ECO:0000313" key="3">
    <source>
        <dbReference type="Proteomes" id="UP000178724"/>
    </source>
</evidence>
<evidence type="ECO:0000256" key="1">
    <source>
        <dbReference type="SAM" id="MobiDB-lite"/>
    </source>
</evidence>
<dbReference type="AlphaFoldDB" id="A0A1F4Q380"/>
<dbReference type="Pfam" id="PF05635">
    <property type="entry name" value="23S_rRNA_IVP"/>
    <property type="match status" value="1"/>
</dbReference>
<dbReference type="Proteomes" id="UP000178724">
    <property type="component" value="Unassembled WGS sequence"/>
</dbReference>
<accession>A0A1F4Q380</accession>
<organism evidence="2 3">
    <name type="scientific">candidate division WOR-1 bacterium RIFCSPHIGHO2_01_FULL_53_15</name>
    <dbReference type="NCBI Taxonomy" id="1802564"/>
    <lineage>
        <taxon>Bacteria</taxon>
        <taxon>Bacillati</taxon>
        <taxon>Saganbacteria</taxon>
    </lineage>
</organism>
<evidence type="ECO:0000313" key="2">
    <source>
        <dbReference type="EMBL" id="OGB90408.1"/>
    </source>
</evidence>
<gene>
    <name evidence="2" type="ORF">A2625_00975</name>
</gene>
<feature type="region of interest" description="Disordered" evidence="1">
    <location>
        <begin position="124"/>
        <end position="154"/>
    </location>
</feature>